<organism evidence="1 2">
    <name type="scientific">Morganella phage vB_MmoP_MP2</name>
    <dbReference type="NCBI Taxonomy" id="1852627"/>
    <lineage>
        <taxon>Viruses</taxon>
        <taxon>Duplodnaviria</taxon>
        <taxon>Heunggongvirae</taxon>
        <taxon>Uroviricota</taxon>
        <taxon>Caudoviricetes</taxon>
        <taxon>Autographivirales</taxon>
        <taxon>Autotranscriptaviridae</taxon>
        <taxon>Studiervirinae</taxon>
        <taxon>Minipunavirus</taxon>
        <taxon>Minipunavirus MP2</taxon>
    </lineage>
</organism>
<dbReference type="InterPro" id="IPR016412">
    <property type="entry name" value="RNA_pol_inhibitor"/>
</dbReference>
<sequence length="69" mass="7484">MSVTNDLNAVQTNSGALTETNKKFVVSLEGSAHAIEVPIYAKSLDEALELAEWTYTEAGFEVTRVRPAV</sequence>
<evidence type="ECO:0000313" key="2">
    <source>
        <dbReference type="Proteomes" id="UP000203821"/>
    </source>
</evidence>
<gene>
    <name evidence="1" type="ORF">MP2_gp17</name>
</gene>
<dbReference type="RefSeq" id="YP_009291543.1">
    <property type="nucleotide sequence ID" value="NC_031115.1"/>
</dbReference>
<dbReference type="GeneID" id="29068323"/>
<evidence type="ECO:0000313" key="1">
    <source>
        <dbReference type="EMBL" id="ANM46381.1"/>
    </source>
</evidence>
<dbReference type="Pfam" id="PF16857">
    <property type="entry name" value="RNA_pol_inhib"/>
    <property type="match status" value="1"/>
</dbReference>
<dbReference type="OrthoDB" id="23107at10239"/>
<accession>A0A192YC04</accession>
<name>A0A192YC04_9CAUD</name>
<protein>
    <submittedName>
        <fullName evidence="1">RNA polymerase inhibitor</fullName>
    </submittedName>
</protein>
<proteinExistence type="predicted"/>
<dbReference type="Proteomes" id="UP000203821">
    <property type="component" value="Genome"/>
</dbReference>
<dbReference type="EMBL" id="KX078568">
    <property type="protein sequence ID" value="ANM46381.1"/>
    <property type="molecule type" value="Genomic_DNA"/>
</dbReference>
<dbReference type="InterPro" id="IPR038715">
    <property type="entry name" value="RNA_pol_inhibitor_sf"/>
</dbReference>
<dbReference type="KEGG" id="vg:29068323"/>
<keyword evidence="2" id="KW-1185">Reference proteome</keyword>
<reference evidence="1 2" key="1">
    <citation type="submission" date="2016-04" db="EMBL/GenBank/DDBJ databases">
        <title>Comparative genomics of Morganella phages MP1 and MP2 define new clades among the T4 and T7-like Viruses.</title>
        <authorList>
            <person name="Pinto G."/>
            <person name="Oliveira A."/>
            <person name="Malgorzata L."/>
            <person name="Kropinski A."/>
            <person name="Azeredo J."/>
        </authorList>
    </citation>
    <scope>NUCLEOTIDE SEQUENCE [LARGE SCALE GENOMIC DNA]</scope>
</reference>
<dbReference type="Gene3D" id="3.10.20.510">
    <property type="entry name" value="RNA polymerase inhibitor"/>
    <property type="match status" value="1"/>
</dbReference>